<reference evidence="1 2" key="1">
    <citation type="journal article" date="2019" name="PLoS Negl. Trop. Dis.">
        <title>Revisiting the worldwide diversity of Leptospira species in the environment.</title>
        <authorList>
            <person name="Vincent A.T."/>
            <person name="Schiettekatte O."/>
            <person name="Bourhy P."/>
            <person name="Veyrier F.J."/>
            <person name="Picardeau M."/>
        </authorList>
    </citation>
    <scope>NUCLEOTIDE SEQUENCE [LARGE SCALE GENOMIC DNA]</scope>
    <source>
        <strain evidence="1 2">201800280</strain>
    </source>
</reference>
<accession>A0A5K1T986</accession>
<sequence>MRIPLIEELVLADIFGGLNSMREKANKYHSKIVLSSSYEGDLDFHLAYDLDRSETYIFRNTIPVGIGYCIDKEKTFFYKLAIYSNRLILWLNQYLRHYKYIYIGEGSFREAELLCRKFSQAGERFILPETSLLNFKSSDTCEFLNRIGKSSFWISKDKKDFIYTDMESATQAEANEQEKKSIICAR</sequence>
<evidence type="ECO:0000313" key="1">
    <source>
        <dbReference type="EMBL" id="TGK86217.1"/>
    </source>
</evidence>
<evidence type="ECO:0000313" key="2">
    <source>
        <dbReference type="Proteomes" id="UP000297394"/>
    </source>
</evidence>
<dbReference type="RefSeq" id="WP_135746993.1">
    <property type="nucleotide sequence ID" value="NZ_RQFM01000020.1"/>
</dbReference>
<gene>
    <name evidence="1" type="ORF">EHQ23_08140</name>
</gene>
<proteinExistence type="predicted"/>
<dbReference type="EMBL" id="RQFM01000020">
    <property type="protein sequence ID" value="TGK86217.1"/>
    <property type="molecule type" value="Genomic_DNA"/>
</dbReference>
<comment type="caution">
    <text evidence="1">The sequence shown here is derived from an EMBL/GenBank/DDBJ whole genome shotgun (WGS) entry which is preliminary data.</text>
</comment>
<dbReference type="OrthoDB" id="9982344at2"/>
<dbReference type="AlphaFoldDB" id="A0A5K1T986"/>
<protein>
    <submittedName>
        <fullName evidence="1">Uncharacterized protein</fullName>
    </submittedName>
</protein>
<dbReference type="Proteomes" id="UP000297394">
    <property type="component" value="Unassembled WGS sequence"/>
</dbReference>
<name>A0A5K1T986_9LEPT</name>
<organism evidence="1 2">
    <name type="scientific">Leptospira bourretii</name>
    <dbReference type="NCBI Taxonomy" id="2484962"/>
    <lineage>
        <taxon>Bacteria</taxon>
        <taxon>Pseudomonadati</taxon>
        <taxon>Spirochaetota</taxon>
        <taxon>Spirochaetia</taxon>
        <taxon>Leptospirales</taxon>
        <taxon>Leptospiraceae</taxon>
        <taxon>Leptospira</taxon>
    </lineage>
</organism>